<dbReference type="GeneID" id="28814872"/>
<keyword evidence="3" id="KW-1185">Reference proteome</keyword>
<gene>
    <name evidence="2" type="ORF">LY89DRAFT_12190</name>
</gene>
<dbReference type="InParanoid" id="A0A194XWJ9"/>
<protein>
    <submittedName>
        <fullName evidence="2">Uncharacterized protein</fullName>
    </submittedName>
</protein>
<evidence type="ECO:0000256" key="1">
    <source>
        <dbReference type="SAM" id="MobiDB-lite"/>
    </source>
</evidence>
<organism evidence="2 3">
    <name type="scientific">Mollisia scopiformis</name>
    <name type="common">Conifer needle endophyte fungus</name>
    <name type="synonym">Phialocephala scopiformis</name>
    <dbReference type="NCBI Taxonomy" id="149040"/>
    <lineage>
        <taxon>Eukaryota</taxon>
        <taxon>Fungi</taxon>
        <taxon>Dikarya</taxon>
        <taxon>Ascomycota</taxon>
        <taxon>Pezizomycotina</taxon>
        <taxon>Leotiomycetes</taxon>
        <taxon>Helotiales</taxon>
        <taxon>Mollisiaceae</taxon>
        <taxon>Mollisia</taxon>
    </lineage>
</organism>
<dbReference type="OrthoDB" id="428159at2759"/>
<reference evidence="2 3" key="1">
    <citation type="submission" date="2015-10" db="EMBL/GenBank/DDBJ databases">
        <title>Full genome of DAOMC 229536 Phialocephala scopiformis, a fungal endophyte of spruce producing the potent anti-insectan compound rugulosin.</title>
        <authorList>
            <consortium name="DOE Joint Genome Institute"/>
            <person name="Walker A.K."/>
            <person name="Frasz S.L."/>
            <person name="Seifert K.A."/>
            <person name="Miller J.D."/>
            <person name="Mondo S.J."/>
            <person name="Labutti K."/>
            <person name="Lipzen A."/>
            <person name="Dockter R."/>
            <person name="Kennedy M."/>
            <person name="Grigoriev I.V."/>
            <person name="Spatafora J.W."/>
        </authorList>
    </citation>
    <scope>NUCLEOTIDE SEQUENCE [LARGE SCALE GENOMIC DNA]</scope>
    <source>
        <strain evidence="2 3">CBS 120377</strain>
    </source>
</reference>
<evidence type="ECO:0000313" key="2">
    <source>
        <dbReference type="EMBL" id="KUJ24102.1"/>
    </source>
</evidence>
<dbReference type="Proteomes" id="UP000070700">
    <property type="component" value="Unassembled WGS sequence"/>
</dbReference>
<proteinExistence type="predicted"/>
<evidence type="ECO:0000313" key="3">
    <source>
        <dbReference type="Proteomes" id="UP000070700"/>
    </source>
</evidence>
<feature type="compositionally biased region" description="Polar residues" evidence="1">
    <location>
        <begin position="1"/>
        <end position="44"/>
    </location>
</feature>
<dbReference type="AlphaFoldDB" id="A0A194XWJ9"/>
<dbReference type="KEGG" id="psco:LY89DRAFT_12190"/>
<dbReference type="RefSeq" id="XP_018078457.1">
    <property type="nucleotide sequence ID" value="XM_018205146.1"/>
</dbReference>
<feature type="region of interest" description="Disordered" evidence="1">
    <location>
        <begin position="1"/>
        <end position="48"/>
    </location>
</feature>
<dbReference type="EMBL" id="KQ947404">
    <property type="protein sequence ID" value="KUJ24102.1"/>
    <property type="molecule type" value="Genomic_DNA"/>
</dbReference>
<accession>A0A194XWJ9</accession>
<sequence length="251" mass="27144">MTIARSSQHSDLETESSIPPSPTTLNHHSLTPHSSGTNTPNTLQQDREFLFDSEDLDAAFEDKGHRDDLPDYEASSSRPRAAETARCSILPSRAAVWVTKDRNIKLSAFVAAILLHQGIISTKDLDVYHNQEKVENQGPTDPITGIFTSIHSTVGGVVQGLVDYPVEISKIVQADRDVAKGLATDFALDSNKGVSRIIGTGLRAPMDFTMNISRGFGNVPKLYGDESVRPVEKVDGVVSGLEAAGKVRSSF</sequence>
<feature type="region of interest" description="Disordered" evidence="1">
    <location>
        <begin position="61"/>
        <end position="82"/>
    </location>
</feature>
<name>A0A194XWJ9_MOLSC</name>